<dbReference type="Proteomes" id="UP001153954">
    <property type="component" value="Unassembled WGS sequence"/>
</dbReference>
<comment type="caution">
    <text evidence="2">The sequence shown here is derived from an EMBL/GenBank/DDBJ whole genome shotgun (WGS) entry which is preliminary data.</text>
</comment>
<reference evidence="2" key="1">
    <citation type="submission" date="2022-03" db="EMBL/GenBank/DDBJ databases">
        <authorList>
            <person name="Tunstrom K."/>
        </authorList>
    </citation>
    <scope>NUCLEOTIDE SEQUENCE</scope>
</reference>
<sequence length="152" mass="17207">MEVESASEHSESEAKSETETEKGSGYDTDETVTTAASRSSMNEDSDGFQLVVHKKRKTKDPSNDRQLTSIFASYNDQIEEEILLRKKKKPQKTFNKAKTTKVKRDLKAFERSSYEEEYEIPPSPESTNDVSEDEDHFSSSSCKSENENSMTG</sequence>
<feature type="region of interest" description="Disordered" evidence="1">
    <location>
        <begin position="1"/>
        <end position="48"/>
    </location>
</feature>
<proteinExistence type="predicted"/>
<feature type="region of interest" description="Disordered" evidence="1">
    <location>
        <begin position="106"/>
        <end position="152"/>
    </location>
</feature>
<feature type="compositionally biased region" description="Basic and acidic residues" evidence="1">
    <location>
        <begin position="1"/>
        <end position="24"/>
    </location>
</feature>
<evidence type="ECO:0000313" key="3">
    <source>
        <dbReference type="Proteomes" id="UP001153954"/>
    </source>
</evidence>
<evidence type="ECO:0000313" key="2">
    <source>
        <dbReference type="EMBL" id="CAH2100818.1"/>
    </source>
</evidence>
<name>A0AAU9US36_EUPED</name>
<feature type="compositionally biased region" description="Low complexity" evidence="1">
    <location>
        <begin position="138"/>
        <end position="152"/>
    </location>
</feature>
<dbReference type="EMBL" id="CAKOGL010000023">
    <property type="protein sequence ID" value="CAH2100818.1"/>
    <property type="molecule type" value="Genomic_DNA"/>
</dbReference>
<protein>
    <submittedName>
        <fullName evidence="2">Uncharacterized protein</fullName>
    </submittedName>
</protein>
<feature type="compositionally biased region" description="Polar residues" evidence="1">
    <location>
        <begin position="31"/>
        <end position="42"/>
    </location>
</feature>
<dbReference type="AlphaFoldDB" id="A0AAU9US36"/>
<organism evidence="2 3">
    <name type="scientific">Euphydryas editha</name>
    <name type="common">Edith's checkerspot</name>
    <dbReference type="NCBI Taxonomy" id="104508"/>
    <lineage>
        <taxon>Eukaryota</taxon>
        <taxon>Metazoa</taxon>
        <taxon>Ecdysozoa</taxon>
        <taxon>Arthropoda</taxon>
        <taxon>Hexapoda</taxon>
        <taxon>Insecta</taxon>
        <taxon>Pterygota</taxon>
        <taxon>Neoptera</taxon>
        <taxon>Endopterygota</taxon>
        <taxon>Lepidoptera</taxon>
        <taxon>Glossata</taxon>
        <taxon>Ditrysia</taxon>
        <taxon>Papilionoidea</taxon>
        <taxon>Nymphalidae</taxon>
        <taxon>Nymphalinae</taxon>
        <taxon>Euphydryas</taxon>
    </lineage>
</organism>
<keyword evidence="3" id="KW-1185">Reference proteome</keyword>
<evidence type="ECO:0000256" key="1">
    <source>
        <dbReference type="SAM" id="MobiDB-lite"/>
    </source>
</evidence>
<accession>A0AAU9US36</accession>
<gene>
    <name evidence="2" type="ORF">EEDITHA_LOCUS15634</name>
</gene>